<evidence type="ECO:0000256" key="2">
    <source>
        <dbReference type="ARBA" id="ARBA00008860"/>
    </source>
</evidence>
<dbReference type="KEGG" id="dqu:106746756"/>
<proteinExistence type="inferred from homology"/>
<evidence type="ECO:0000313" key="9">
    <source>
        <dbReference type="RefSeq" id="XP_014479226.1"/>
    </source>
</evidence>
<keyword evidence="4" id="KW-0496">Mitochondrion</keyword>
<evidence type="ECO:0000256" key="6">
    <source>
        <dbReference type="ARBA" id="ARBA00035183"/>
    </source>
</evidence>
<comment type="similarity">
    <text evidence="2">Belongs to the mitochondrion-specific ribosomal protein mL50 family.</text>
</comment>
<keyword evidence="5" id="KW-0687">Ribonucleoprotein</keyword>
<comment type="subcellular location">
    <subcellularLocation>
        <location evidence="1">Mitochondrion</location>
    </subcellularLocation>
</comment>
<evidence type="ECO:0000256" key="4">
    <source>
        <dbReference type="ARBA" id="ARBA00023128"/>
    </source>
</evidence>
<evidence type="ECO:0000256" key="1">
    <source>
        <dbReference type="ARBA" id="ARBA00004173"/>
    </source>
</evidence>
<gene>
    <name evidence="9" type="primary">LOC106746756</name>
</gene>
<evidence type="ECO:0000256" key="7">
    <source>
        <dbReference type="ARBA" id="ARBA00035398"/>
    </source>
</evidence>
<dbReference type="PANTHER" id="PTHR31542">
    <property type="entry name" value="39A RIBOSOMAL PROTEIN L50, MITOCHONDRIAL"/>
    <property type="match status" value="1"/>
</dbReference>
<protein>
    <recommendedName>
        <fullName evidence="6">Large ribosomal subunit protein mL50</fullName>
    </recommendedName>
    <alternativeName>
        <fullName evidence="7">39S ribosomal protein L50, mitochondrial</fullName>
    </alternativeName>
</protein>
<reference evidence="9" key="1">
    <citation type="submission" date="2025-08" db="UniProtKB">
        <authorList>
            <consortium name="RefSeq"/>
        </authorList>
    </citation>
    <scope>IDENTIFICATION</scope>
</reference>
<dbReference type="Pfam" id="PF10501">
    <property type="entry name" value="Ribosomal_L50"/>
    <property type="match status" value="1"/>
</dbReference>
<keyword evidence="8" id="KW-1185">Reference proteome</keyword>
<dbReference type="GO" id="GO:0005762">
    <property type="term" value="C:mitochondrial large ribosomal subunit"/>
    <property type="evidence" value="ECO:0007669"/>
    <property type="project" value="TreeGrafter"/>
</dbReference>
<dbReference type="GeneID" id="106746756"/>
<dbReference type="Proteomes" id="UP000515204">
    <property type="component" value="Unplaced"/>
</dbReference>
<name>A0A6P3XL86_DINQU</name>
<evidence type="ECO:0000256" key="3">
    <source>
        <dbReference type="ARBA" id="ARBA00022980"/>
    </source>
</evidence>
<dbReference type="OrthoDB" id="9939609at2759"/>
<keyword evidence="3" id="KW-0689">Ribosomal protein</keyword>
<organism evidence="8 9">
    <name type="scientific">Dinoponera quadriceps</name>
    <name type="common">South American ant</name>
    <dbReference type="NCBI Taxonomy" id="609295"/>
    <lineage>
        <taxon>Eukaryota</taxon>
        <taxon>Metazoa</taxon>
        <taxon>Ecdysozoa</taxon>
        <taxon>Arthropoda</taxon>
        <taxon>Hexapoda</taxon>
        <taxon>Insecta</taxon>
        <taxon>Pterygota</taxon>
        <taxon>Neoptera</taxon>
        <taxon>Endopterygota</taxon>
        <taxon>Hymenoptera</taxon>
        <taxon>Apocrita</taxon>
        <taxon>Aculeata</taxon>
        <taxon>Formicoidea</taxon>
        <taxon>Formicidae</taxon>
        <taxon>Ponerinae</taxon>
        <taxon>Ponerini</taxon>
        <taxon>Dinoponera</taxon>
    </lineage>
</organism>
<sequence length="206" mass="23683">MAALIRHGLFANALKSTSIIVRTACNKAKEFPRTRKLVHVRARINSVGASLGARGFLRQQKSYEPPKDASERFDKLCESQAISLDDNVKLEDPNMRFKLFVACEEEFQHNVPNSQLYTIENIGDLRQFYLTPVDSATPYEALGRMKLPENLYVQKEYHRFHPDTDTMFNGKTAFPKSSTIVTGLKYKKKYPGHQQENPWLDEMLKI</sequence>
<evidence type="ECO:0000256" key="5">
    <source>
        <dbReference type="ARBA" id="ARBA00023274"/>
    </source>
</evidence>
<dbReference type="CTD" id="54534"/>
<evidence type="ECO:0000313" key="8">
    <source>
        <dbReference type="Proteomes" id="UP000515204"/>
    </source>
</evidence>
<dbReference type="RefSeq" id="XP_014479226.1">
    <property type="nucleotide sequence ID" value="XM_014623740.1"/>
</dbReference>
<dbReference type="PANTHER" id="PTHR31542:SF1">
    <property type="entry name" value="LARGE RIBOSOMAL SUBUNIT PROTEIN ML50"/>
    <property type="match status" value="1"/>
</dbReference>
<dbReference type="InterPro" id="IPR018305">
    <property type="entry name" value="Ribosomal_m50"/>
</dbReference>
<dbReference type="AlphaFoldDB" id="A0A6P3XL86"/>
<accession>A0A6P3XL86</accession>